<dbReference type="AlphaFoldDB" id="A0A1M7YZQ7"/>
<keyword evidence="1" id="KW-0812">Transmembrane</keyword>
<name>A0A1M7YZQ7_9VIBR</name>
<organism evidence="2 3">
    <name type="scientific">Vibrio quintilis</name>
    <dbReference type="NCBI Taxonomy" id="1117707"/>
    <lineage>
        <taxon>Bacteria</taxon>
        <taxon>Pseudomonadati</taxon>
        <taxon>Pseudomonadota</taxon>
        <taxon>Gammaproteobacteria</taxon>
        <taxon>Vibrionales</taxon>
        <taxon>Vibrionaceae</taxon>
        <taxon>Vibrio</taxon>
    </lineage>
</organism>
<evidence type="ECO:0000256" key="1">
    <source>
        <dbReference type="SAM" id="Phobius"/>
    </source>
</evidence>
<accession>A0A1M7YZQ7</accession>
<keyword evidence="1" id="KW-1133">Transmembrane helix</keyword>
<dbReference type="OrthoDB" id="5906809at2"/>
<feature type="transmembrane region" description="Helical" evidence="1">
    <location>
        <begin position="70"/>
        <end position="89"/>
    </location>
</feature>
<dbReference type="EMBL" id="FRFG01000053">
    <property type="protein sequence ID" value="SHO58053.1"/>
    <property type="molecule type" value="Genomic_DNA"/>
</dbReference>
<feature type="transmembrane region" description="Helical" evidence="1">
    <location>
        <begin position="7"/>
        <end position="35"/>
    </location>
</feature>
<keyword evidence="3" id="KW-1185">Reference proteome</keyword>
<dbReference type="RefSeq" id="WP_143169403.1">
    <property type="nucleotide sequence ID" value="NZ_AP024897.1"/>
</dbReference>
<dbReference type="Proteomes" id="UP000184600">
    <property type="component" value="Unassembled WGS sequence"/>
</dbReference>
<protein>
    <submittedName>
        <fullName evidence="2">Uncharacterized protein</fullName>
    </submittedName>
</protein>
<keyword evidence="1" id="KW-0472">Membrane</keyword>
<evidence type="ECO:0000313" key="2">
    <source>
        <dbReference type="EMBL" id="SHO58053.1"/>
    </source>
</evidence>
<evidence type="ECO:0000313" key="3">
    <source>
        <dbReference type="Proteomes" id="UP000184600"/>
    </source>
</evidence>
<sequence>MKKNIQIILLIISVSWLSLTWLWFAGIPVIPFLFADSNGELGLLFILLLLLVNALVTIIGCIFTYRKKYWWWLVTHLILGGLPAGLYFIGVTGANLGLL</sequence>
<feature type="transmembrane region" description="Helical" evidence="1">
    <location>
        <begin position="41"/>
        <end position="63"/>
    </location>
</feature>
<gene>
    <name evidence="2" type="ORF">VQ7734_03823</name>
</gene>
<reference evidence="3" key="1">
    <citation type="submission" date="2016-12" db="EMBL/GenBank/DDBJ databases">
        <authorList>
            <person name="Rodrigo-Torres L."/>
            <person name="Arahal R.D."/>
            <person name="Lucena T."/>
        </authorList>
    </citation>
    <scope>NUCLEOTIDE SEQUENCE [LARGE SCALE GENOMIC DNA]</scope>
</reference>
<proteinExistence type="predicted"/>